<organism evidence="1 2">
    <name type="scientific">Elysia crispata</name>
    <name type="common">lettuce slug</name>
    <dbReference type="NCBI Taxonomy" id="231223"/>
    <lineage>
        <taxon>Eukaryota</taxon>
        <taxon>Metazoa</taxon>
        <taxon>Spiralia</taxon>
        <taxon>Lophotrochozoa</taxon>
        <taxon>Mollusca</taxon>
        <taxon>Gastropoda</taxon>
        <taxon>Heterobranchia</taxon>
        <taxon>Euthyneura</taxon>
        <taxon>Panpulmonata</taxon>
        <taxon>Sacoglossa</taxon>
        <taxon>Placobranchoidea</taxon>
        <taxon>Plakobranchidae</taxon>
        <taxon>Elysia</taxon>
    </lineage>
</organism>
<name>A0AAE1D8T8_9GAST</name>
<gene>
    <name evidence="1" type="ORF">RRG08_010275</name>
</gene>
<evidence type="ECO:0000313" key="2">
    <source>
        <dbReference type="Proteomes" id="UP001283361"/>
    </source>
</evidence>
<accession>A0AAE1D8T8</accession>
<protein>
    <submittedName>
        <fullName evidence="1">Uncharacterized protein</fullName>
    </submittedName>
</protein>
<keyword evidence="2" id="KW-1185">Reference proteome</keyword>
<proteinExistence type="predicted"/>
<dbReference type="AlphaFoldDB" id="A0AAE1D8T8"/>
<dbReference type="Proteomes" id="UP001283361">
    <property type="component" value="Unassembled WGS sequence"/>
</dbReference>
<comment type="caution">
    <text evidence="1">The sequence shown here is derived from an EMBL/GenBank/DDBJ whole genome shotgun (WGS) entry which is preliminary data.</text>
</comment>
<evidence type="ECO:0000313" key="1">
    <source>
        <dbReference type="EMBL" id="KAK3761551.1"/>
    </source>
</evidence>
<dbReference type="EMBL" id="JAWDGP010004873">
    <property type="protein sequence ID" value="KAK3761551.1"/>
    <property type="molecule type" value="Genomic_DNA"/>
</dbReference>
<sequence>MFSTSRWLAKLRYNRRVKRLQNDENDRGTTSGVRSEYHPYNRRIDATLVRAGKNKLIEEAMMRRRNTTDVVSYPFTLPAGSQGHRRYVLYNRFYCIFPVPDQTQAVGGALVPPSTLSGSTADESVLMAYSAWLTKCKSEHPLNETLLGALKKADRKFIHEDTVYAINHFLVSHKFAYGGYVFTDPEGVGGDTTVSLVYYRTNPMIKSGLMIEPNLFFLKESHHDASTKCQISDHWSWALVDGMTQPPVGMDTDITGVPPDKTLYAVVTAPLKHEFYTQPAHTAG</sequence>
<reference evidence="1" key="1">
    <citation type="journal article" date="2023" name="G3 (Bethesda)">
        <title>A reference genome for the long-term kleptoplast-retaining sea slug Elysia crispata morphotype clarki.</title>
        <authorList>
            <person name="Eastman K.E."/>
            <person name="Pendleton A.L."/>
            <person name="Shaikh M.A."/>
            <person name="Suttiyut T."/>
            <person name="Ogas R."/>
            <person name="Tomko P."/>
            <person name="Gavelis G."/>
            <person name="Widhalm J.R."/>
            <person name="Wisecaver J.H."/>
        </authorList>
    </citation>
    <scope>NUCLEOTIDE SEQUENCE</scope>
    <source>
        <strain evidence="1">ECLA1</strain>
    </source>
</reference>